<name>A0ABT2BVC7_9BURK</name>
<dbReference type="RefSeq" id="WP_259448134.1">
    <property type="nucleotide sequence ID" value="NZ_CP119520.1"/>
</dbReference>
<evidence type="ECO:0000313" key="1">
    <source>
        <dbReference type="EMBL" id="MCS0628922.1"/>
    </source>
</evidence>
<keyword evidence="2" id="KW-1185">Reference proteome</keyword>
<protein>
    <submittedName>
        <fullName evidence="1">Uncharacterized protein</fullName>
    </submittedName>
</protein>
<comment type="caution">
    <text evidence="1">The sequence shown here is derived from an EMBL/GenBank/DDBJ whole genome shotgun (WGS) entry which is preliminary data.</text>
</comment>
<organism evidence="1 2">
    <name type="scientific">Telluria mixta</name>
    <dbReference type="NCBI Taxonomy" id="34071"/>
    <lineage>
        <taxon>Bacteria</taxon>
        <taxon>Pseudomonadati</taxon>
        <taxon>Pseudomonadota</taxon>
        <taxon>Betaproteobacteria</taxon>
        <taxon>Burkholderiales</taxon>
        <taxon>Oxalobacteraceae</taxon>
        <taxon>Telluria group</taxon>
        <taxon>Telluria</taxon>
    </lineage>
</organism>
<evidence type="ECO:0000313" key="2">
    <source>
        <dbReference type="Proteomes" id="UP001165263"/>
    </source>
</evidence>
<sequence>MISKLERRVNGHCSNPECRVSTSGPTLSPAGANCIGIAAHIAAASKGGPRYDENQSPDERKSILNAIWLCVNCSTLIDRDEAKYTVGLLKSWKAQAEQDALDELGVSPIPRRTHDALKAVVMGGIAKKSIPSAVGEICRLSAEELKRIDPRFGVDVEFKSGQTIYTFSAWQDVICQATVIEHFGEEFQKKYTDLIEHGTALEIDSAAIRLTGSPLFDLHNGCNGNLVIETAKKKVAVCKLSIGDDDATRVLLDDVKGFLIGGAKSVTFVGDTFEGYLTFKMTVDFTQDTRKKSTVTLEHHYSLWSGKLLSQLPFFSRIYKFYEAAASGAPVRVILEVDGDEVIKGESAEFIKASDAQSIFAMLRYIRNARGVLKFLGVDVNFVDGLRISGDQIKEIEYLYNVFVELPKRKGRKVGGITVTFEALPSGAADYREKILGEYAPLQLQQQFGSLINIFGSQFALPLILLDYSAMKAVKIVENQSGQVDVEFIPNDECIVHVNPVRIN</sequence>
<accession>A0ABT2BVC7</accession>
<proteinExistence type="predicted"/>
<reference evidence="1" key="1">
    <citation type="submission" date="2022-08" db="EMBL/GenBank/DDBJ databases">
        <title>Reclassification of Massilia species as members of the genera Telluria, Duganella, Pseudoduganella, Mokoshia gen. nov. and Zemynaea gen. nov. using orthogonal and non-orthogonal genome-based approaches.</title>
        <authorList>
            <person name="Bowman J.P."/>
        </authorList>
    </citation>
    <scope>NUCLEOTIDE SEQUENCE</scope>
    <source>
        <strain evidence="1">LMG 11547</strain>
    </source>
</reference>
<dbReference type="Proteomes" id="UP001165263">
    <property type="component" value="Unassembled WGS sequence"/>
</dbReference>
<gene>
    <name evidence="1" type="ORF">NX786_06205</name>
</gene>
<dbReference type="EMBL" id="JANUHC010000002">
    <property type="protein sequence ID" value="MCS0628922.1"/>
    <property type="molecule type" value="Genomic_DNA"/>
</dbReference>